<keyword evidence="3 7" id="KW-0288">FMN</keyword>
<sequence length="397" mass="42785">MAVLTPLPDLAAYRRRAARHLPRMVMDYVEGAAGEERGLDRNRAAFARTLFVPRRLTDVSRREAGVTLWGRDYPLPLAIAPMGLTGVLRPEGDLMLARAAGQAGIPFCLSTASTSSIEEVARAGDGEKWFQLYVLHRDQARLFVRRALAAGYTTLILTVDVPVNGRRLRDRRSGFKVPFRLTPRIALDAALHPAWTMAQLRHGLPQLASFASAEAADASTQAALLNRQMDAGFDWAALAELRALWPHRLVLKGLTSAPELARAEAAGCDAVILSNHGARQLEDVAAPFDTLRSVQGRTALPLLLDSGIRSGEDVVKALAAGARMCLLGRAALYGLGARGEAGVREVIAMIAAEIDTTLALLGCPKARDLGPEHIQTEAPPATDRPDGLSTQPQRIRA</sequence>
<feature type="binding site" evidence="7">
    <location>
        <position position="279"/>
    </location>
    <ligand>
        <name>glyoxylate</name>
        <dbReference type="ChEBI" id="CHEBI:36655"/>
    </ligand>
</feature>
<evidence type="ECO:0000256" key="6">
    <source>
        <dbReference type="PIRSR" id="PIRSR000138-1"/>
    </source>
</evidence>
<evidence type="ECO:0000313" key="10">
    <source>
        <dbReference type="EMBL" id="SDI38518.1"/>
    </source>
</evidence>
<evidence type="ECO:0000256" key="4">
    <source>
        <dbReference type="ARBA" id="ARBA00023002"/>
    </source>
</evidence>
<dbReference type="InterPro" id="IPR012133">
    <property type="entry name" value="Alpha-hydoxy_acid_DH_FMN"/>
</dbReference>
<feature type="binding site" evidence="7">
    <location>
        <begin position="81"/>
        <end position="83"/>
    </location>
    <ligand>
        <name>FMN</name>
        <dbReference type="ChEBI" id="CHEBI:58210"/>
    </ligand>
</feature>
<name>A0A1G8K508_9RHOB</name>
<evidence type="ECO:0000259" key="9">
    <source>
        <dbReference type="PROSITE" id="PS51349"/>
    </source>
</evidence>
<dbReference type="PROSITE" id="PS51349">
    <property type="entry name" value="FMN_HYDROXY_ACID_DH_2"/>
    <property type="match status" value="1"/>
</dbReference>
<comment type="similarity">
    <text evidence="5">Belongs to the FMN-dependent alpha-hydroxy acid dehydrogenase family.</text>
</comment>
<feature type="binding site" evidence="7">
    <location>
        <position position="133"/>
    </location>
    <ligand>
        <name>glyoxylate</name>
        <dbReference type="ChEBI" id="CHEBI:36655"/>
    </ligand>
</feature>
<comment type="cofactor">
    <cofactor evidence="1">
        <name>FMN</name>
        <dbReference type="ChEBI" id="CHEBI:58210"/>
    </cofactor>
</comment>
<feature type="binding site" evidence="7">
    <location>
        <position position="252"/>
    </location>
    <ligand>
        <name>FMN</name>
        <dbReference type="ChEBI" id="CHEBI:58210"/>
    </ligand>
</feature>
<keyword evidence="2 7" id="KW-0285">Flavoprotein</keyword>
<evidence type="ECO:0000256" key="7">
    <source>
        <dbReference type="PIRSR" id="PIRSR000138-2"/>
    </source>
</evidence>
<keyword evidence="11" id="KW-1185">Reference proteome</keyword>
<feature type="active site" description="Proton acceptor" evidence="6">
    <location>
        <position position="276"/>
    </location>
</feature>
<feature type="region of interest" description="Disordered" evidence="8">
    <location>
        <begin position="370"/>
        <end position="397"/>
    </location>
</feature>
<evidence type="ECO:0000256" key="8">
    <source>
        <dbReference type="SAM" id="MobiDB-lite"/>
    </source>
</evidence>
<dbReference type="EMBL" id="FNEJ01000004">
    <property type="protein sequence ID" value="SDI38518.1"/>
    <property type="molecule type" value="Genomic_DNA"/>
</dbReference>
<dbReference type="PANTHER" id="PTHR10578">
    <property type="entry name" value="S -2-HYDROXY-ACID OXIDASE-RELATED"/>
    <property type="match status" value="1"/>
</dbReference>
<dbReference type="SUPFAM" id="SSF51395">
    <property type="entry name" value="FMN-linked oxidoreductases"/>
    <property type="match status" value="1"/>
</dbReference>
<dbReference type="PANTHER" id="PTHR10578:SF107">
    <property type="entry name" value="2-HYDROXYACID OXIDASE 1"/>
    <property type="match status" value="1"/>
</dbReference>
<reference evidence="10 11" key="1">
    <citation type="submission" date="2016-10" db="EMBL/GenBank/DDBJ databases">
        <authorList>
            <person name="de Groot N.N."/>
        </authorList>
    </citation>
    <scope>NUCLEOTIDE SEQUENCE [LARGE SCALE GENOMIC DNA]</scope>
    <source>
        <strain evidence="10 11">DSM 26424</strain>
    </source>
</reference>
<dbReference type="InterPro" id="IPR013785">
    <property type="entry name" value="Aldolase_TIM"/>
</dbReference>
<dbReference type="GO" id="GO:0004459">
    <property type="term" value="F:L-lactate dehydrogenase (NAD+) activity"/>
    <property type="evidence" value="ECO:0007669"/>
    <property type="project" value="TreeGrafter"/>
</dbReference>
<feature type="binding site" evidence="7">
    <location>
        <position position="274"/>
    </location>
    <ligand>
        <name>FMN</name>
        <dbReference type="ChEBI" id="CHEBI:58210"/>
    </ligand>
</feature>
<dbReference type="GO" id="GO:0005886">
    <property type="term" value="C:plasma membrane"/>
    <property type="evidence" value="ECO:0007669"/>
    <property type="project" value="TreeGrafter"/>
</dbReference>
<evidence type="ECO:0000256" key="5">
    <source>
        <dbReference type="ARBA" id="ARBA00024042"/>
    </source>
</evidence>
<feature type="binding site" evidence="7">
    <location>
        <position position="276"/>
    </location>
    <ligand>
        <name>glyoxylate</name>
        <dbReference type="ChEBI" id="CHEBI:36655"/>
    </ligand>
</feature>
<feature type="binding site" evidence="7">
    <location>
        <begin position="328"/>
        <end position="329"/>
    </location>
    <ligand>
        <name>FMN</name>
        <dbReference type="ChEBI" id="CHEBI:58210"/>
    </ligand>
</feature>
<feature type="binding site" evidence="7">
    <location>
        <position position="158"/>
    </location>
    <ligand>
        <name>FMN</name>
        <dbReference type="ChEBI" id="CHEBI:58210"/>
    </ligand>
</feature>
<dbReference type="AlphaFoldDB" id="A0A1G8K508"/>
<feature type="binding site" evidence="7">
    <location>
        <position position="167"/>
    </location>
    <ligand>
        <name>glyoxylate</name>
        <dbReference type="ChEBI" id="CHEBI:36655"/>
    </ligand>
</feature>
<evidence type="ECO:0000256" key="2">
    <source>
        <dbReference type="ARBA" id="ARBA00022630"/>
    </source>
</evidence>
<feature type="compositionally biased region" description="Polar residues" evidence="8">
    <location>
        <begin position="388"/>
        <end position="397"/>
    </location>
</feature>
<evidence type="ECO:0000313" key="11">
    <source>
        <dbReference type="Proteomes" id="UP000199093"/>
    </source>
</evidence>
<feature type="binding site" evidence="7">
    <location>
        <begin position="305"/>
        <end position="309"/>
    </location>
    <ligand>
        <name>FMN</name>
        <dbReference type="ChEBI" id="CHEBI:58210"/>
    </ligand>
</feature>
<dbReference type="GO" id="GO:0009060">
    <property type="term" value="P:aerobic respiration"/>
    <property type="evidence" value="ECO:0007669"/>
    <property type="project" value="TreeGrafter"/>
</dbReference>
<evidence type="ECO:0000256" key="3">
    <source>
        <dbReference type="ARBA" id="ARBA00022643"/>
    </source>
</evidence>
<feature type="binding site" evidence="7">
    <location>
        <position position="28"/>
    </location>
    <ligand>
        <name>glyoxylate</name>
        <dbReference type="ChEBI" id="CHEBI:36655"/>
    </ligand>
</feature>
<dbReference type="InterPro" id="IPR037396">
    <property type="entry name" value="FMN_HAD"/>
</dbReference>
<keyword evidence="4" id="KW-0560">Oxidoreductase</keyword>
<dbReference type="GO" id="GO:0010181">
    <property type="term" value="F:FMN binding"/>
    <property type="evidence" value="ECO:0007669"/>
    <property type="project" value="InterPro"/>
</dbReference>
<dbReference type="InterPro" id="IPR000262">
    <property type="entry name" value="FMN-dep_DH"/>
</dbReference>
<dbReference type="RefSeq" id="WP_207543555.1">
    <property type="nucleotide sequence ID" value="NZ_FNEJ01000004.1"/>
</dbReference>
<protein>
    <submittedName>
        <fullName evidence="10">(S)-mandelate dehydrogenase</fullName>
    </submittedName>
</protein>
<dbReference type="InterPro" id="IPR008259">
    <property type="entry name" value="FMN_hydac_DH_AS"/>
</dbReference>
<dbReference type="Proteomes" id="UP000199093">
    <property type="component" value="Unassembled WGS sequence"/>
</dbReference>
<feature type="binding site" evidence="7">
    <location>
        <position position="131"/>
    </location>
    <ligand>
        <name>FMN</name>
        <dbReference type="ChEBI" id="CHEBI:58210"/>
    </ligand>
</feature>
<dbReference type="PROSITE" id="PS00557">
    <property type="entry name" value="FMN_HYDROXY_ACID_DH_1"/>
    <property type="match status" value="1"/>
</dbReference>
<accession>A0A1G8K508</accession>
<dbReference type="PIRSF" id="PIRSF000138">
    <property type="entry name" value="Al-hdrx_acd_dh"/>
    <property type="match status" value="1"/>
</dbReference>
<feature type="binding site" evidence="7">
    <location>
        <position position="110"/>
    </location>
    <ligand>
        <name>FMN</name>
        <dbReference type="ChEBI" id="CHEBI:58210"/>
    </ligand>
</feature>
<gene>
    <name evidence="10" type="ORF">SAMN04487993_100434</name>
</gene>
<feature type="domain" description="FMN hydroxy acid dehydrogenase" evidence="9">
    <location>
        <begin position="2"/>
        <end position="379"/>
    </location>
</feature>
<evidence type="ECO:0000256" key="1">
    <source>
        <dbReference type="ARBA" id="ARBA00001917"/>
    </source>
</evidence>
<dbReference type="Gene3D" id="3.20.20.70">
    <property type="entry name" value="Aldolase class I"/>
    <property type="match status" value="1"/>
</dbReference>
<proteinExistence type="inferred from homology"/>
<dbReference type="Pfam" id="PF01070">
    <property type="entry name" value="FMN_dh"/>
    <property type="match status" value="1"/>
</dbReference>
<dbReference type="STRING" id="555512.SAMN04487993_100434"/>
<organism evidence="10 11">
    <name type="scientific">Salipiger marinus</name>
    <dbReference type="NCBI Taxonomy" id="555512"/>
    <lineage>
        <taxon>Bacteria</taxon>
        <taxon>Pseudomonadati</taxon>
        <taxon>Pseudomonadota</taxon>
        <taxon>Alphaproteobacteria</taxon>
        <taxon>Rhodobacterales</taxon>
        <taxon>Roseobacteraceae</taxon>
        <taxon>Salipiger</taxon>
    </lineage>
</organism>